<dbReference type="PROSITE" id="PS51257">
    <property type="entry name" value="PROKAR_LIPOPROTEIN"/>
    <property type="match status" value="1"/>
</dbReference>
<protein>
    <submittedName>
        <fullName evidence="3">Uncharacterized protein</fullName>
    </submittedName>
</protein>
<accession>A0A1H9M9H7</accession>
<sequence length="380" mass="38515">MLTFRGSALAAGAVLLAAAVAACSTPIPGTALPQPPPDAAATGAVPSGRTPVTAPSRPGSRTPEPQVAPGIAAMPGQADKVAAYPLMRRIDPCALHDPAAAARVTGARPDELVPGRHLNACELVLSAGDTAVRLPTWRLTATVGADRGQRVAPEVIAGIEFTEIPPASTAEQGRSCRMVRGFGPTTALELLVRHEATAPAPQTPCAVARAYLAEAGKWWDAPALRADKLTTPTLRIADLDPCAGLTSVASELGQGVRASLPHPHGCSLLATKGEPGQPGAGKGARLTVELGMAIDPRALLDNATPGYVAVTVAGRPGVSTRRPAAAGSTCELAVVADDTVTVRADQTRDGARAAVQVVTVSAAECPLAVRAADGVLALIR</sequence>
<evidence type="ECO:0000256" key="2">
    <source>
        <dbReference type="SAM" id="SignalP"/>
    </source>
</evidence>
<feature type="chain" id="PRO_5039450879" evidence="2">
    <location>
        <begin position="22"/>
        <end position="380"/>
    </location>
</feature>
<gene>
    <name evidence="3" type="ORF">SAMN04487818_10230</name>
</gene>
<feature type="signal peptide" evidence="2">
    <location>
        <begin position="1"/>
        <end position="21"/>
    </location>
</feature>
<keyword evidence="2" id="KW-0732">Signal</keyword>
<keyword evidence="4" id="KW-1185">Reference proteome</keyword>
<dbReference type="EMBL" id="FOGI01000002">
    <property type="protein sequence ID" value="SER20119.1"/>
    <property type="molecule type" value="Genomic_DNA"/>
</dbReference>
<evidence type="ECO:0000313" key="4">
    <source>
        <dbReference type="Proteomes" id="UP000199051"/>
    </source>
</evidence>
<proteinExistence type="predicted"/>
<reference evidence="4" key="1">
    <citation type="submission" date="2016-10" db="EMBL/GenBank/DDBJ databases">
        <authorList>
            <person name="Varghese N."/>
            <person name="Submissions S."/>
        </authorList>
    </citation>
    <scope>NUCLEOTIDE SEQUENCE [LARGE SCALE GENOMIC DNA]</scope>
    <source>
        <strain evidence="4">DSM 44260</strain>
    </source>
</reference>
<evidence type="ECO:0000313" key="3">
    <source>
        <dbReference type="EMBL" id="SER20119.1"/>
    </source>
</evidence>
<feature type="region of interest" description="Disordered" evidence="1">
    <location>
        <begin position="32"/>
        <end position="71"/>
    </location>
</feature>
<evidence type="ECO:0000256" key="1">
    <source>
        <dbReference type="SAM" id="MobiDB-lite"/>
    </source>
</evidence>
<name>A0A1H9M9H7_9PSEU</name>
<dbReference type="AlphaFoldDB" id="A0A1H9M9H7"/>
<dbReference type="RefSeq" id="WP_092775000.1">
    <property type="nucleotide sequence ID" value="NZ_FOGI01000002.1"/>
</dbReference>
<dbReference type="Proteomes" id="UP000199051">
    <property type="component" value="Unassembled WGS sequence"/>
</dbReference>
<organism evidence="3 4">
    <name type="scientific">Actinokineospora terrae</name>
    <dbReference type="NCBI Taxonomy" id="155974"/>
    <lineage>
        <taxon>Bacteria</taxon>
        <taxon>Bacillati</taxon>
        <taxon>Actinomycetota</taxon>
        <taxon>Actinomycetes</taxon>
        <taxon>Pseudonocardiales</taxon>
        <taxon>Pseudonocardiaceae</taxon>
        <taxon>Actinokineospora</taxon>
    </lineage>
</organism>
<dbReference type="STRING" id="155974.SAMN04487818_10230"/>